<feature type="transmembrane region" description="Helical" evidence="7">
    <location>
        <begin position="285"/>
        <end position="305"/>
    </location>
</feature>
<feature type="transmembrane region" description="Helical" evidence="7">
    <location>
        <begin position="227"/>
        <end position="244"/>
    </location>
</feature>
<comment type="caution">
    <text evidence="8">The sequence shown here is derived from an EMBL/GenBank/DDBJ whole genome shotgun (WGS) entry which is preliminary data.</text>
</comment>
<feature type="transmembrane region" description="Helical" evidence="7">
    <location>
        <begin position="99"/>
        <end position="123"/>
    </location>
</feature>
<evidence type="ECO:0000256" key="2">
    <source>
        <dbReference type="ARBA" id="ARBA00009177"/>
    </source>
</evidence>
<evidence type="ECO:0000256" key="7">
    <source>
        <dbReference type="SAM" id="Phobius"/>
    </source>
</evidence>
<dbReference type="InterPro" id="IPR051107">
    <property type="entry name" value="Auxin_Efflux_Carrier"/>
</dbReference>
<accession>A0ABR2JLH7</accession>
<dbReference type="Pfam" id="PF03547">
    <property type="entry name" value="Mem_trans"/>
    <property type="match status" value="1"/>
</dbReference>
<comment type="similarity">
    <text evidence="2">Belongs to the auxin efflux carrier (TC 2.A.69.1) family.</text>
</comment>
<evidence type="ECO:0000256" key="5">
    <source>
        <dbReference type="ARBA" id="ARBA00022989"/>
    </source>
</evidence>
<protein>
    <submittedName>
        <fullName evidence="8">Intracellular auxin transport</fullName>
    </submittedName>
</protein>
<evidence type="ECO:0000313" key="9">
    <source>
        <dbReference type="Proteomes" id="UP001470230"/>
    </source>
</evidence>
<keyword evidence="5 7" id="KW-1133">Transmembrane helix</keyword>
<dbReference type="PANTHER" id="PTHR31752">
    <property type="entry name" value="AUXIN EFFLUX CARRIER COMPONENT 1B-RELATED"/>
    <property type="match status" value="1"/>
</dbReference>
<gene>
    <name evidence="8" type="ORF">M9Y10_005086</name>
</gene>
<dbReference type="EMBL" id="JAPFFF010000011">
    <property type="protein sequence ID" value="KAK8878321.1"/>
    <property type="molecule type" value="Genomic_DNA"/>
</dbReference>
<evidence type="ECO:0000313" key="8">
    <source>
        <dbReference type="EMBL" id="KAK8878321.1"/>
    </source>
</evidence>
<evidence type="ECO:0000256" key="1">
    <source>
        <dbReference type="ARBA" id="ARBA00004141"/>
    </source>
</evidence>
<name>A0ABR2JLH7_9EUKA</name>
<keyword evidence="4 7" id="KW-0812">Transmembrane</keyword>
<keyword evidence="3" id="KW-0813">Transport</keyword>
<feature type="transmembrane region" description="Helical" evidence="7">
    <location>
        <begin position="129"/>
        <end position="153"/>
    </location>
</feature>
<feature type="transmembrane region" description="Helical" evidence="7">
    <location>
        <begin position="200"/>
        <end position="221"/>
    </location>
</feature>
<feature type="transmembrane region" description="Helical" evidence="7">
    <location>
        <begin position="256"/>
        <end position="279"/>
    </location>
</feature>
<dbReference type="PANTHER" id="PTHR31752:SF18">
    <property type="entry name" value="AUXIN EFFLUX CARRIER COMPONENT 1"/>
    <property type="match status" value="1"/>
</dbReference>
<keyword evidence="6 7" id="KW-0472">Membrane</keyword>
<feature type="transmembrane region" description="Helical" evidence="7">
    <location>
        <begin position="317"/>
        <end position="336"/>
    </location>
</feature>
<sequence length="349" mass="38721">MLPFYGDVLQAGVSCLLVIGVGYLLSKFNVFTTDEFKVFNSFNSKVCLPFLLFRSLASQKMKDITFLPLLNALLMSASTQLLVGIISAVFPFKDKLGMYLSTVISSAYINYIIIGLPIFNSIWGTEYNHIPAICVFTHYVLLVPLYTILAGIWRVKQSKKTASIADNEEGDKDPKAKSKAPAITCKDIGLAFYTAIKQPLLIGNIIGLIWSAIGIDYYPFFKVMSKYIGDVVLVFALICIGRFLQVNSLLSCKWLHLVLCLFIRCFVCPGFSALYAYAFKFNGRLARQCIVLSSLPAANAGFVLSSEMGIGANVASAMVFWSLVIIVPVLIFWFFILNHFNLFPEEGTS</sequence>
<comment type="subcellular location">
    <subcellularLocation>
        <location evidence="1">Membrane</location>
        <topology evidence="1">Multi-pass membrane protein</topology>
    </subcellularLocation>
</comment>
<feature type="transmembrane region" description="Helical" evidence="7">
    <location>
        <begin position="69"/>
        <end position="92"/>
    </location>
</feature>
<keyword evidence="9" id="KW-1185">Reference proteome</keyword>
<organism evidence="8 9">
    <name type="scientific">Tritrichomonas musculus</name>
    <dbReference type="NCBI Taxonomy" id="1915356"/>
    <lineage>
        <taxon>Eukaryota</taxon>
        <taxon>Metamonada</taxon>
        <taxon>Parabasalia</taxon>
        <taxon>Tritrichomonadida</taxon>
        <taxon>Tritrichomonadidae</taxon>
        <taxon>Tritrichomonas</taxon>
    </lineage>
</organism>
<reference evidence="8 9" key="1">
    <citation type="submission" date="2024-04" db="EMBL/GenBank/DDBJ databases">
        <title>Tritrichomonas musculus Genome.</title>
        <authorList>
            <person name="Alves-Ferreira E."/>
            <person name="Grigg M."/>
            <person name="Lorenzi H."/>
            <person name="Galac M."/>
        </authorList>
    </citation>
    <scope>NUCLEOTIDE SEQUENCE [LARGE SCALE GENOMIC DNA]</scope>
    <source>
        <strain evidence="8 9">EAF2021</strain>
    </source>
</reference>
<dbReference type="Proteomes" id="UP001470230">
    <property type="component" value="Unassembled WGS sequence"/>
</dbReference>
<evidence type="ECO:0000256" key="4">
    <source>
        <dbReference type="ARBA" id="ARBA00022692"/>
    </source>
</evidence>
<evidence type="ECO:0000256" key="6">
    <source>
        <dbReference type="ARBA" id="ARBA00023136"/>
    </source>
</evidence>
<evidence type="ECO:0000256" key="3">
    <source>
        <dbReference type="ARBA" id="ARBA00022448"/>
    </source>
</evidence>
<proteinExistence type="inferred from homology"/>
<feature type="transmembrane region" description="Helical" evidence="7">
    <location>
        <begin position="6"/>
        <end position="26"/>
    </location>
</feature>
<dbReference type="InterPro" id="IPR004776">
    <property type="entry name" value="Mem_transp_PIN-like"/>
</dbReference>